<dbReference type="GO" id="GO:0009244">
    <property type="term" value="P:lipopolysaccharide core region biosynthetic process"/>
    <property type="evidence" value="ECO:0007669"/>
    <property type="project" value="TreeGrafter"/>
</dbReference>
<dbReference type="SUPFAM" id="SSF53756">
    <property type="entry name" value="UDP-Glycosyltransferase/glycogen phosphorylase"/>
    <property type="match status" value="1"/>
</dbReference>
<sequence length="365" mass="39858">MSPTSHIFSCILVCQLSRLGDVLLATPAIELLARTCPEAEVHVLTDRRAVPLLEGNPHIAAVHAVDEAESAGPVRALRIAMRLTREHRFDLVVDFQQTVLTRLASLLSGAPMRIADKRAFYLRPFYTHMGERRPGYAARSKVDLLAPLGIVWQGERPRMFLNDNDRARARTVLAGLFPDVRQGNFITVDSTQARQCRCWPAGKFARLIATAAREHPETIFLPLYGPGEQGVVDELLRYAVDEGVPSERVRRTDEPLDLRTTAACIEAARLHVGNCSLPRHLAVAVGTPSLSVLGPTAEASWTYPWKAWGGEPHETARAAIACAPCAVAGSEGDCGDPRCMEALEVETVAAVLGRMLETDAVGSRF</sequence>
<evidence type="ECO:0000256" key="1">
    <source>
        <dbReference type="ARBA" id="ARBA00022676"/>
    </source>
</evidence>
<dbReference type="PANTHER" id="PTHR30160:SF7">
    <property type="entry name" value="ADP-HEPTOSE--LPS HEPTOSYLTRANSFERASE 2"/>
    <property type="match status" value="1"/>
</dbReference>
<dbReference type="Pfam" id="PF01075">
    <property type="entry name" value="Glyco_transf_9"/>
    <property type="match status" value="1"/>
</dbReference>
<proteinExistence type="predicted"/>
<dbReference type="Proteomes" id="UP000448292">
    <property type="component" value="Unassembled WGS sequence"/>
</dbReference>
<keyword evidence="1" id="KW-0328">Glycosyltransferase</keyword>
<protein>
    <submittedName>
        <fullName evidence="3">Glycosyltransferase family 9 protein</fullName>
    </submittedName>
</protein>
<dbReference type="OrthoDB" id="9760688at2"/>
<keyword evidence="4" id="KW-1185">Reference proteome</keyword>
<dbReference type="GO" id="GO:0005829">
    <property type="term" value="C:cytosol"/>
    <property type="evidence" value="ECO:0007669"/>
    <property type="project" value="TreeGrafter"/>
</dbReference>
<keyword evidence="2 3" id="KW-0808">Transferase</keyword>
<reference evidence="3 4" key="1">
    <citation type="submission" date="2018-06" db="EMBL/GenBank/DDBJ databases">
        <title>Complete genome of Desulfovibrio indonesiensis P37SLT.</title>
        <authorList>
            <person name="Crispim J.S."/>
            <person name="Vidigal P.M.P."/>
            <person name="Silva L.C.F."/>
            <person name="Laguardia C.N."/>
            <person name="Araujo L.C."/>
            <person name="Dias R.S."/>
            <person name="Sousa M.P."/>
            <person name="Paula S.O."/>
            <person name="Silva C."/>
        </authorList>
    </citation>
    <scope>NUCLEOTIDE SEQUENCE [LARGE SCALE GENOMIC DNA]</scope>
    <source>
        <strain evidence="3 4">P37SLT</strain>
    </source>
</reference>
<dbReference type="CDD" id="cd03789">
    <property type="entry name" value="GT9_LPS_heptosyltransferase"/>
    <property type="match status" value="1"/>
</dbReference>
<evidence type="ECO:0000256" key="2">
    <source>
        <dbReference type="ARBA" id="ARBA00022679"/>
    </source>
</evidence>
<organism evidence="3 4">
    <name type="scientific">Oceanidesulfovibrio indonesiensis</name>
    <dbReference type="NCBI Taxonomy" id="54767"/>
    <lineage>
        <taxon>Bacteria</taxon>
        <taxon>Pseudomonadati</taxon>
        <taxon>Thermodesulfobacteriota</taxon>
        <taxon>Desulfovibrionia</taxon>
        <taxon>Desulfovibrionales</taxon>
        <taxon>Desulfovibrionaceae</taxon>
        <taxon>Oceanidesulfovibrio</taxon>
    </lineage>
</organism>
<dbReference type="InterPro" id="IPR002201">
    <property type="entry name" value="Glyco_trans_9"/>
</dbReference>
<dbReference type="PANTHER" id="PTHR30160">
    <property type="entry name" value="TETRAACYLDISACCHARIDE 4'-KINASE-RELATED"/>
    <property type="match status" value="1"/>
</dbReference>
<evidence type="ECO:0000313" key="4">
    <source>
        <dbReference type="Proteomes" id="UP000448292"/>
    </source>
</evidence>
<name>A0A7M3MEU2_9BACT</name>
<dbReference type="EMBL" id="QMIE01000007">
    <property type="protein sequence ID" value="TVM17404.1"/>
    <property type="molecule type" value="Genomic_DNA"/>
</dbReference>
<dbReference type="AlphaFoldDB" id="A0A7M3MEU2"/>
<evidence type="ECO:0000313" key="3">
    <source>
        <dbReference type="EMBL" id="TVM17404.1"/>
    </source>
</evidence>
<comment type="caution">
    <text evidence="3">The sequence shown here is derived from an EMBL/GenBank/DDBJ whole genome shotgun (WGS) entry which is preliminary data.</text>
</comment>
<dbReference type="InterPro" id="IPR051199">
    <property type="entry name" value="LPS_LOS_Heptosyltrfase"/>
</dbReference>
<dbReference type="GO" id="GO:0008713">
    <property type="term" value="F:ADP-heptose-lipopolysaccharide heptosyltransferase activity"/>
    <property type="evidence" value="ECO:0007669"/>
    <property type="project" value="TreeGrafter"/>
</dbReference>
<dbReference type="Gene3D" id="3.40.50.2000">
    <property type="entry name" value="Glycogen Phosphorylase B"/>
    <property type="match status" value="2"/>
</dbReference>
<accession>A0A7M3MEU2</accession>
<gene>
    <name evidence="3" type="ORF">DPQ33_09545</name>
</gene>
<dbReference type="RefSeq" id="WP_144302987.1">
    <property type="nucleotide sequence ID" value="NZ_QMIE01000007.1"/>
</dbReference>